<protein>
    <submittedName>
        <fullName evidence="3">Uncharacterized protein</fullName>
    </submittedName>
</protein>
<evidence type="ECO:0000256" key="1">
    <source>
        <dbReference type="SAM" id="MobiDB-lite"/>
    </source>
</evidence>
<feature type="region of interest" description="Disordered" evidence="1">
    <location>
        <begin position="108"/>
        <end position="129"/>
    </location>
</feature>
<name>A0A5B7EC84_PORTR</name>
<evidence type="ECO:0000313" key="4">
    <source>
        <dbReference type="Proteomes" id="UP000324222"/>
    </source>
</evidence>
<evidence type="ECO:0000313" key="3">
    <source>
        <dbReference type="EMBL" id="MPC30985.1"/>
    </source>
</evidence>
<reference evidence="3 4" key="1">
    <citation type="submission" date="2019-05" db="EMBL/GenBank/DDBJ databases">
        <title>Another draft genome of Portunus trituberculatus and its Hox gene families provides insights of decapod evolution.</title>
        <authorList>
            <person name="Jeong J.-H."/>
            <person name="Song I."/>
            <person name="Kim S."/>
            <person name="Choi T."/>
            <person name="Kim D."/>
            <person name="Ryu S."/>
            <person name="Kim W."/>
        </authorList>
    </citation>
    <scope>NUCLEOTIDE SEQUENCE [LARGE SCALE GENOMIC DNA]</scope>
    <source>
        <tissue evidence="3">Muscle</tissue>
    </source>
</reference>
<accession>A0A5B7EC84</accession>
<proteinExistence type="predicted"/>
<comment type="caution">
    <text evidence="3">The sequence shown here is derived from an EMBL/GenBank/DDBJ whole genome shotgun (WGS) entry which is preliminary data.</text>
</comment>
<keyword evidence="4" id="KW-1185">Reference proteome</keyword>
<organism evidence="3 4">
    <name type="scientific">Portunus trituberculatus</name>
    <name type="common">Swimming crab</name>
    <name type="synonym">Neptunus trituberculatus</name>
    <dbReference type="NCBI Taxonomy" id="210409"/>
    <lineage>
        <taxon>Eukaryota</taxon>
        <taxon>Metazoa</taxon>
        <taxon>Ecdysozoa</taxon>
        <taxon>Arthropoda</taxon>
        <taxon>Crustacea</taxon>
        <taxon>Multicrustacea</taxon>
        <taxon>Malacostraca</taxon>
        <taxon>Eumalacostraca</taxon>
        <taxon>Eucarida</taxon>
        <taxon>Decapoda</taxon>
        <taxon>Pleocyemata</taxon>
        <taxon>Brachyura</taxon>
        <taxon>Eubrachyura</taxon>
        <taxon>Portunoidea</taxon>
        <taxon>Portunidae</taxon>
        <taxon>Portuninae</taxon>
        <taxon>Portunus</taxon>
    </lineage>
</organism>
<sequence length="129" mass="14238">MQEEEREEVQVEQRYSRRPEGTVKLAPVPALLFLLLLLLLFLNAPPPTPHSSSTLQHHSMQTSTHFSAHSTLSSTAFIQLRPRASSHSCRSLQRCCCKVITTAFVSFSSSSYPPSPSLPSVLPPSINPP</sequence>
<dbReference type="AlphaFoldDB" id="A0A5B7EC84"/>
<keyword evidence="2" id="KW-1133">Transmembrane helix</keyword>
<feature type="compositionally biased region" description="Pro residues" evidence="1">
    <location>
        <begin position="113"/>
        <end position="129"/>
    </location>
</feature>
<feature type="transmembrane region" description="Helical" evidence="2">
    <location>
        <begin position="21"/>
        <end position="42"/>
    </location>
</feature>
<keyword evidence="2" id="KW-0812">Transmembrane</keyword>
<dbReference type="EMBL" id="VSRR010002347">
    <property type="protein sequence ID" value="MPC30985.1"/>
    <property type="molecule type" value="Genomic_DNA"/>
</dbReference>
<gene>
    <name evidence="3" type="ORF">E2C01_024258</name>
</gene>
<keyword evidence="2" id="KW-0472">Membrane</keyword>
<evidence type="ECO:0000256" key="2">
    <source>
        <dbReference type="SAM" id="Phobius"/>
    </source>
</evidence>
<dbReference type="Proteomes" id="UP000324222">
    <property type="component" value="Unassembled WGS sequence"/>
</dbReference>